<dbReference type="AlphaFoldDB" id="G3ABU9"/>
<accession>G3ABU9</accession>
<organism evidence="1">
    <name type="scientific">Ralstonia syzygii R24</name>
    <dbReference type="NCBI Taxonomy" id="907261"/>
    <lineage>
        <taxon>Bacteria</taxon>
        <taxon>Pseudomonadati</taxon>
        <taxon>Pseudomonadota</taxon>
        <taxon>Betaproteobacteria</taxon>
        <taxon>Burkholderiales</taxon>
        <taxon>Burkholderiaceae</taxon>
        <taxon>Ralstonia</taxon>
        <taxon>Ralstonia solanacearum species complex</taxon>
    </lineage>
</organism>
<reference evidence="1" key="1">
    <citation type="journal article" date="2011" name="PLoS ONE">
        <title>Ralstonia syzygii, the Blood Disease Bacterium and some Asian R. solanacearum strains form a single genomic species despite divergent lifestyles.</title>
        <authorList>
            <person name="Remenant B."/>
            <person name="de Cambiaire J.C."/>
            <person name="Cellier G."/>
            <person name="Jacobs J.M."/>
            <person name="Mangenot S."/>
            <person name="Barbe V."/>
            <person name="Lajus A."/>
            <person name="Vallenet D."/>
            <person name="Medigue C."/>
            <person name="Fegan M."/>
            <person name="Allen C."/>
            <person name="Prior P."/>
        </authorList>
    </citation>
    <scope>NUCLEOTIDE SEQUENCE</scope>
    <source>
        <strain evidence="1">R24</strain>
    </source>
</reference>
<sequence length="92" mass="10365">MWERHRFIAHHRTAHRSDLEMSETHAKSDRDALRCSHDIPATQAVRTADGHADPATRRSALEALSQPDRLSFDTASIGVHIWLPRSASIACR</sequence>
<reference evidence="1" key="2">
    <citation type="submission" date="2011-04" db="EMBL/GenBank/DDBJ databases">
        <authorList>
            <person name="Genoscope - CEA"/>
        </authorList>
    </citation>
    <scope>NUCLEOTIDE SEQUENCE</scope>
    <source>
        <strain evidence="1">R24</strain>
    </source>
</reference>
<proteinExistence type="predicted"/>
<dbReference type="EMBL" id="FR854092">
    <property type="protein sequence ID" value="CCA87011.1"/>
    <property type="molecule type" value="Genomic_DNA"/>
</dbReference>
<name>G3ABU9_9RALS</name>
<protein>
    <submittedName>
        <fullName evidence="1">Uncharacterized protein</fullName>
    </submittedName>
</protein>
<gene>
    <name evidence="1" type="ORF">RALSY_mp30325</name>
</gene>
<evidence type="ECO:0000313" key="1">
    <source>
        <dbReference type="EMBL" id="CCA87011.1"/>
    </source>
</evidence>